<accession>A0A9P8TJ90</accession>
<organism evidence="2 3">
    <name type="scientific">Wickerhamomyces pijperi</name>
    <name type="common">Yeast</name>
    <name type="synonym">Pichia pijperi</name>
    <dbReference type="NCBI Taxonomy" id="599730"/>
    <lineage>
        <taxon>Eukaryota</taxon>
        <taxon>Fungi</taxon>
        <taxon>Dikarya</taxon>
        <taxon>Ascomycota</taxon>
        <taxon>Saccharomycotina</taxon>
        <taxon>Saccharomycetes</taxon>
        <taxon>Phaffomycetales</taxon>
        <taxon>Wickerhamomycetaceae</taxon>
        <taxon>Wickerhamomyces</taxon>
    </lineage>
</organism>
<reference evidence="2" key="2">
    <citation type="submission" date="2021-01" db="EMBL/GenBank/DDBJ databases">
        <authorList>
            <person name="Schikora-Tamarit M.A."/>
        </authorList>
    </citation>
    <scope>NUCLEOTIDE SEQUENCE</scope>
    <source>
        <strain evidence="2">CBS2887</strain>
    </source>
</reference>
<dbReference type="Proteomes" id="UP000774326">
    <property type="component" value="Unassembled WGS sequence"/>
</dbReference>
<comment type="caution">
    <text evidence="2">The sequence shown here is derived from an EMBL/GenBank/DDBJ whole genome shotgun (WGS) entry which is preliminary data.</text>
</comment>
<keyword evidence="1" id="KW-0732">Signal</keyword>
<reference evidence="2" key="1">
    <citation type="journal article" date="2021" name="Open Biol.">
        <title>Shared evolutionary footprints suggest mitochondrial oxidative damage underlies multiple complex I losses in fungi.</title>
        <authorList>
            <person name="Schikora-Tamarit M.A."/>
            <person name="Marcet-Houben M."/>
            <person name="Nosek J."/>
            <person name="Gabaldon T."/>
        </authorList>
    </citation>
    <scope>NUCLEOTIDE SEQUENCE</scope>
    <source>
        <strain evidence="2">CBS2887</strain>
    </source>
</reference>
<feature type="signal peptide" evidence="1">
    <location>
        <begin position="1"/>
        <end position="15"/>
    </location>
</feature>
<evidence type="ECO:0000313" key="2">
    <source>
        <dbReference type="EMBL" id="KAH3680866.1"/>
    </source>
</evidence>
<dbReference type="EMBL" id="JAEUBG010004654">
    <property type="protein sequence ID" value="KAH3680866.1"/>
    <property type="molecule type" value="Genomic_DNA"/>
</dbReference>
<keyword evidence="3" id="KW-1185">Reference proteome</keyword>
<gene>
    <name evidence="2" type="ORF">WICPIJ_008079</name>
</gene>
<proteinExistence type="predicted"/>
<dbReference type="OrthoDB" id="10643365at2759"/>
<name>A0A9P8TJ90_WICPI</name>
<sequence>MFKVLTLESMVSIGAVVVDVTWLGQSNNWVNQDVGVLVSCGSHSQFSVGSVHWVSCLEGNNSGPLTVNKLVSQLVWSLSDVCVVVVDWQLDGLQATTDIDVTLGFVQVDNGWVLWITAKDQVSLLLLIWNVDRLNGQNSQRVTIVIL</sequence>
<protein>
    <submittedName>
        <fullName evidence="2">Uncharacterized protein</fullName>
    </submittedName>
</protein>
<feature type="chain" id="PRO_5040164508" evidence="1">
    <location>
        <begin position="16"/>
        <end position="147"/>
    </location>
</feature>
<evidence type="ECO:0000313" key="3">
    <source>
        <dbReference type="Proteomes" id="UP000774326"/>
    </source>
</evidence>
<evidence type="ECO:0000256" key="1">
    <source>
        <dbReference type="SAM" id="SignalP"/>
    </source>
</evidence>
<dbReference type="AlphaFoldDB" id="A0A9P8TJ90"/>